<keyword evidence="2" id="KW-0963">Cytoplasm</keyword>
<dbReference type="Gene3D" id="3.40.30.10">
    <property type="entry name" value="Glutaredoxin"/>
    <property type="match status" value="1"/>
</dbReference>
<dbReference type="Pfam" id="PF00043">
    <property type="entry name" value="GST_C"/>
    <property type="match status" value="1"/>
</dbReference>
<name>A0AA88XEV6_PINIB</name>
<evidence type="ECO:0000259" key="4">
    <source>
        <dbReference type="PROSITE" id="PS50404"/>
    </source>
</evidence>
<dbReference type="Gene3D" id="1.20.1050.10">
    <property type="match status" value="1"/>
</dbReference>
<dbReference type="InterPro" id="IPR040079">
    <property type="entry name" value="Glutathione_S-Trfase"/>
</dbReference>
<dbReference type="InterPro" id="IPR036282">
    <property type="entry name" value="Glutathione-S-Trfase_C_sf"/>
</dbReference>
<dbReference type="EMBL" id="VSWD01000013">
    <property type="protein sequence ID" value="KAK3084103.1"/>
    <property type="molecule type" value="Genomic_DNA"/>
</dbReference>
<dbReference type="GO" id="GO:0004364">
    <property type="term" value="F:glutathione transferase activity"/>
    <property type="evidence" value="ECO:0007669"/>
    <property type="project" value="TreeGrafter"/>
</dbReference>
<evidence type="ECO:0000259" key="5">
    <source>
        <dbReference type="PROSITE" id="PS50405"/>
    </source>
</evidence>
<evidence type="ECO:0000256" key="3">
    <source>
        <dbReference type="RuleBase" id="RU003494"/>
    </source>
</evidence>
<evidence type="ECO:0008006" key="8">
    <source>
        <dbReference type="Google" id="ProtNLM"/>
    </source>
</evidence>
<comment type="similarity">
    <text evidence="3">Belongs to the GST superfamily.</text>
</comment>
<dbReference type="InterPro" id="IPR051369">
    <property type="entry name" value="GST_Theta"/>
</dbReference>
<dbReference type="SFLD" id="SFLDG00358">
    <property type="entry name" value="Main_(cytGST)"/>
    <property type="match status" value="1"/>
</dbReference>
<organism evidence="6 7">
    <name type="scientific">Pinctada imbricata</name>
    <name type="common">Atlantic pearl-oyster</name>
    <name type="synonym">Pinctada martensii</name>
    <dbReference type="NCBI Taxonomy" id="66713"/>
    <lineage>
        <taxon>Eukaryota</taxon>
        <taxon>Metazoa</taxon>
        <taxon>Spiralia</taxon>
        <taxon>Lophotrochozoa</taxon>
        <taxon>Mollusca</taxon>
        <taxon>Bivalvia</taxon>
        <taxon>Autobranchia</taxon>
        <taxon>Pteriomorphia</taxon>
        <taxon>Pterioida</taxon>
        <taxon>Pterioidea</taxon>
        <taxon>Pteriidae</taxon>
        <taxon>Pinctada</taxon>
    </lineage>
</organism>
<proteinExistence type="inferred from homology"/>
<dbReference type="GO" id="GO:0006749">
    <property type="term" value="P:glutathione metabolic process"/>
    <property type="evidence" value="ECO:0007669"/>
    <property type="project" value="TreeGrafter"/>
</dbReference>
<dbReference type="FunFam" id="3.40.30.10:FF:000176">
    <property type="entry name" value="Glutathione S-transferase theta-1"/>
    <property type="match status" value="1"/>
</dbReference>
<evidence type="ECO:0000256" key="2">
    <source>
        <dbReference type="ARBA" id="ARBA00022490"/>
    </source>
</evidence>
<evidence type="ECO:0000313" key="7">
    <source>
        <dbReference type="Proteomes" id="UP001186944"/>
    </source>
</evidence>
<dbReference type="InterPro" id="IPR004045">
    <property type="entry name" value="Glutathione_S-Trfase_N"/>
</dbReference>
<gene>
    <name evidence="6" type="ORF">FSP39_008224</name>
</gene>
<dbReference type="InterPro" id="IPR040075">
    <property type="entry name" value="GST_N_Theta"/>
</dbReference>
<dbReference type="InterPro" id="IPR004046">
    <property type="entry name" value="GST_C"/>
</dbReference>
<dbReference type="CDD" id="cd03050">
    <property type="entry name" value="GST_N_Theta"/>
    <property type="match status" value="1"/>
</dbReference>
<dbReference type="SFLD" id="SFLDS00019">
    <property type="entry name" value="Glutathione_Transferase_(cytos"/>
    <property type="match status" value="1"/>
</dbReference>
<feature type="domain" description="GST C-terminal" evidence="5">
    <location>
        <begin position="89"/>
        <end position="233"/>
    </location>
</feature>
<dbReference type="PROSITE" id="PS50404">
    <property type="entry name" value="GST_NTER"/>
    <property type="match status" value="1"/>
</dbReference>
<dbReference type="PANTHER" id="PTHR43917">
    <property type="match status" value="1"/>
</dbReference>
<comment type="caution">
    <text evidence="6">The sequence shown here is derived from an EMBL/GenBank/DDBJ whole genome shotgun (WGS) entry which is preliminary data.</text>
</comment>
<dbReference type="InterPro" id="IPR036249">
    <property type="entry name" value="Thioredoxin-like_sf"/>
</dbReference>
<dbReference type="AlphaFoldDB" id="A0AA88XEV6"/>
<keyword evidence="7" id="KW-1185">Reference proteome</keyword>
<evidence type="ECO:0000313" key="6">
    <source>
        <dbReference type="EMBL" id="KAK3084103.1"/>
    </source>
</evidence>
<accession>A0AA88XEV6</accession>
<dbReference type="PANTHER" id="PTHR43917:SF8">
    <property type="entry name" value="GH16740P-RELATED"/>
    <property type="match status" value="1"/>
</dbReference>
<evidence type="ECO:0000256" key="1">
    <source>
        <dbReference type="ARBA" id="ARBA00004496"/>
    </source>
</evidence>
<protein>
    <recommendedName>
        <fullName evidence="8">Glutathione S-transferase theta-1</fullName>
    </recommendedName>
</protein>
<dbReference type="PROSITE" id="PS50405">
    <property type="entry name" value="GST_CTER"/>
    <property type="match status" value="1"/>
</dbReference>
<comment type="subcellular location">
    <subcellularLocation>
        <location evidence="1">Cytoplasm</location>
    </subcellularLocation>
</comment>
<sequence length="233" mass="27426">MALKYYYDLMSQPCRALYIFLKMNNIPFEGIQVALRNGENRQDWYTKLNPFQRVPTIDDGGFVLTESIAILRYLSEKHNIPDHWFPRKDIVKQARHDEYLHWQHWNIRLNGSMVFQHLVVIPRATRSTVDRKQVEKFSKATKSSVNHIDSYFLNGKNYLCGEKISVADLLGLCELQQLNACCMEKLYEDNENVRQWVKRVIANIGPLYEESHVIVHRVRDMVQKMNAADQPKL</sequence>
<dbReference type="GO" id="GO:0005737">
    <property type="term" value="C:cytoplasm"/>
    <property type="evidence" value="ECO:0007669"/>
    <property type="project" value="UniProtKB-SubCell"/>
</dbReference>
<dbReference type="Pfam" id="PF02798">
    <property type="entry name" value="GST_N"/>
    <property type="match status" value="1"/>
</dbReference>
<dbReference type="InterPro" id="IPR010987">
    <property type="entry name" value="Glutathione-S-Trfase_C-like"/>
</dbReference>
<dbReference type="Proteomes" id="UP001186944">
    <property type="component" value="Unassembled WGS sequence"/>
</dbReference>
<feature type="domain" description="GST N-terminal" evidence="4">
    <location>
        <begin position="1"/>
        <end position="82"/>
    </location>
</feature>
<reference evidence="6" key="1">
    <citation type="submission" date="2019-08" db="EMBL/GenBank/DDBJ databases">
        <title>The improved chromosome-level genome for the pearl oyster Pinctada fucata martensii using PacBio sequencing and Hi-C.</title>
        <authorList>
            <person name="Zheng Z."/>
        </authorList>
    </citation>
    <scope>NUCLEOTIDE SEQUENCE</scope>
    <source>
        <strain evidence="6">ZZ-2019</strain>
        <tissue evidence="6">Adductor muscle</tissue>
    </source>
</reference>
<dbReference type="SUPFAM" id="SSF47616">
    <property type="entry name" value="GST C-terminal domain-like"/>
    <property type="match status" value="1"/>
</dbReference>
<dbReference type="SUPFAM" id="SSF52833">
    <property type="entry name" value="Thioredoxin-like"/>
    <property type="match status" value="1"/>
</dbReference>